<dbReference type="SUPFAM" id="SSF57667">
    <property type="entry name" value="beta-beta-alpha zinc fingers"/>
    <property type="match status" value="4"/>
</dbReference>
<feature type="domain" description="C2H2-type" evidence="10">
    <location>
        <begin position="364"/>
        <end position="392"/>
    </location>
</feature>
<gene>
    <name evidence="12" type="primary">CSON011847</name>
</gene>
<dbReference type="Pfam" id="PF13912">
    <property type="entry name" value="zf-C2H2_6"/>
    <property type="match status" value="1"/>
</dbReference>
<feature type="domain" description="C2H2-type" evidence="10">
    <location>
        <begin position="334"/>
        <end position="362"/>
    </location>
</feature>
<dbReference type="PANTHER" id="PTHR24406">
    <property type="entry name" value="TRANSCRIPTIONAL REPRESSOR CTCFL-RELATED"/>
    <property type="match status" value="1"/>
</dbReference>
<organism evidence="12">
    <name type="scientific">Culicoides sonorensis</name>
    <name type="common">Biting midge</name>
    <dbReference type="NCBI Taxonomy" id="179676"/>
    <lineage>
        <taxon>Eukaryota</taxon>
        <taxon>Metazoa</taxon>
        <taxon>Ecdysozoa</taxon>
        <taxon>Arthropoda</taxon>
        <taxon>Hexapoda</taxon>
        <taxon>Insecta</taxon>
        <taxon>Pterygota</taxon>
        <taxon>Neoptera</taxon>
        <taxon>Endopterygota</taxon>
        <taxon>Diptera</taxon>
        <taxon>Nematocera</taxon>
        <taxon>Chironomoidea</taxon>
        <taxon>Ceratopogonidae</taxon>
        <taxon>Ceratopogoninae</taxon>
        <taxon>Culicoides</taxon>
        <taxon>Monoculicoides</taxon>
    </lineage>
</organism>
<name>A0A336M4V1_CULSO</name>
<feature type="compositionally biased region" description="Basic and acidic residues" evidence="9">
    <location>
        <begin position="86"/>
        <end position="104"/>
    </location>
</feature>
<feature type="domain" description="C2H2-type" evidence="10">
    <location>
        <begin position="450"/>
        <end position="480"/>
    </location>
</feature>
<feature type="domain" description="C2H2-type" evidence="10">
    <location>
        <begin position="241"/>
        <end position="263"/>
    </location>
</feature>
<feature type="region of interest" description="Disordered" evidence="9">
    <location>
        <begin position="127"/>
        <end position="171"/>
    </location>
</feature>
<dbReference type="OMA" id="NSHANHF"/>
<dbReference type="SMART" id="SM00355">
    <property type="entry name" value="ZnF_C2H2"/>
    <property type="match status" value="9"/>
</dbReference>
<feature type="binding site" evidence="8">
    <location>
        <position position="56"/>
    </location>
    <ligand>
        <name>Zn(2+)</name>
        <dbReference type="ChEBI" id="CHEBI:29105"/>
    </ligand>
</feature>
<evidence type="ECO:0000313" key="12">
    <source>
        <dbReference type="EMBL" id="SSX25030.1"/>
    </source>
</evidence>
<feature type="compositionally biased region" description="Basic residues" evidence="9">
    <location>
        <begin position="142"/>
        <end position="155"/>
    </location>
</feature>
<dbReference type="GO" id="GO:0008270">
    <property type="term" value="F:zinc ion binding"/>
    <property type="evidence" value="ECO:0007669"/>
    <property type="project" value="UniProtKB-UniRule"/>
</dbReference>
<dbReference type="GO" id="GO:0005634">
    <property type="term" value="C:nucleus"/>
    <property type="evidence" value="ECO:0007669"/>
    <property type="project" value="UniProtKB-SubCell"/>
</dbReference>
<feature type="domain" description="C2H2-type" evidence="10">
    <location>
        <begin position="393"/>
        <end position="421"/>
    </location>
</feature>
<feature type="domain" description="C2H2-type" evidence="10">
    <location>
        <begin position="305"/>
        <end position="333"/>
    </location>
</feature>
<accession>A0A336M4V1</accession>
<feature type="binding site" evidence="8">
    <location>
        <position position="53"/>
    </location>
    <ligand>
        <name>Zn(2+)</name>
        <dbReference type="ChEBI" id="CHEBI:29105"/>
    </ligand>
</feature>
<reference evidence="12" key="1">
    <citation type="submission" date="2018-07" db="EMBL/GenBank/DDBJ databases">
        <authorList>
            <person name="Quirk P.G."/>
            <person name="Krulwich T.A."/>
        </authorList>
    </citation>
    <scope>NUCLEOTIDE SEQUENCE</scope>
</reference>
<dbReference type="PROSITE" id="PS50157">
    <property type="entry name" value="ZINC_FINGER_C2H2_2"/>
    <property type="match status" value="8"/>
</dbReference>
<dbReference type="AlphaFoldDB" id="A0A336M4V1"/>
<feature type="binding site" evidence="8">
    <location>
        <position position="10"/>
    </location>
    <ligand>
        <name>Zn(2+)</name>
        <dbReference type="ChEBI" id="CHEBI:29105"/>
    </ligand>
</feature>
<dbReference type="Pfam" id="PF12874">
    <property type="entry name" value="zf-met"/>
    <property type="match status" value="1"/>
</dbReference>
<evidence type="ECO:0000256" key="7">
    <source>
        <dbReference type="PROSITE-ProRule" id="PRU00042"/>
    </source>
</evidence>
<dbReference type="SUPFAM" id="SSF57716">
    <property type="entry name" value="Glucocorticoid receptor-like (DNA-binding domain)"/>
    <property type="match status" value="1"/>
</dbReference>
<sequence>MDQSHICRLCLCKSEDATWNKEEKIALIKQIKEIFGFEITTSDGGSSLPELICVYCKDQVNTFYVYYRSVQENQLKLQGIGSSLSDVDKNETEQDRDCSDSDDDIKVEAFTPADPSELLINSMIIKGETDEQERNEEEQSSRKKCTKKKGTKKEKARQNQDEDESEFEKRQKEDERIAKYISFKCMRCPNDKITDLTKWKIHMRRVHDEAKPSLICCDRKLRDRRRILYHIGFHHETEAEFECDKCSKKFKLKAYLLSHMKTHEINTTKNFQCDKCPEKFLYRGQLTKHQLIHMTPEEQALVKFYPCKECEKEFPSAKNLGSHVRRVHKKMSTYVCHICAKVFSKKERLSSHFLYKHTENPPKHQCEHCGIELANNDTYRYHIKLQHTSQGSYPCSYCGKVSATEVQLRAHIRFTHETERKHQCEYCPKAFKRAVDLTEHLSIHLGGALYDCPTCDRKFNSKSNMQSHVKKCKIQANQNEMVME</sequence>
<keyword evidence="3" id="KW-0677">Repeat</keyword>
<keyword evidence="6" id="KW-0539">Nucleus</keyword>
<evidence type="ECO:0000256" key="8">
    <source>
        <dbReference type="PROSITE-ProRule" id="PRU01263"/>
    </source>
</evidence>
<dbReference type="InterPro" id="IPR050888">
    <property type="entry name" value="ZnF_C2H2-type_TF"/>
</dbReference>
<feature type="domain" description="C2H2-type" evidence="10">
    <location>
        <begin position="271"/>
        <end position="298"/>
    </location>
</feature>
<dbReference type="Pfam" id="PF00096">
    <property type="entry name" value="zf-C2H2"/>
    <property type="match status" value="4"/>
</dbReference>
<feature type="region of interest" description="Disordered" evidence="9">
    <location>
        <begin position="85"/>
        <end position="104"/>
    </location>
</feature>
<evidence type="ECO:0000256" key="9">
    <source>
        <dbReference type="SAM" id="MobiDB-lite"/>
    </source>
</evidence>
<dbReference type="EMBL" id="UFQT01000530">
    <property type="protein sequence ID" value="SSX25030.1"/>
    <property type="molecule type" value="Genomic_DNA"/>
</dbReference>
<feature type="domain" description="ZAD" evidence="11">
    <location>
        <begin position="5"/>
        <end position="80"/>
    </location>
</feature>
<dbReference type="InterPro" id="IPR013087">
    <property type="entry name" value="Znf_C2H2_type"/>
</dbReference>
<evidence type="ECO:0000256" key="6">
    <source>
        <dbReference type="ARBA" id="ARBA00023242"/>
    </source>
</evidence>
<protein>
    <submittedName>
        <fullName evidence="12">CSON011847 protein</fullName>
    </submittedName>
</protein>
<feature type="binding site" evidence="8">
    <location>
        <position position="7"/>
    </location>
    <ligand>
        <name>Zn(2+)</name>
        <dbReference type="ChEBI" id="CHEBI:29105"/>
    </ligand>
</feature>
<evidence type="ECO:0000256" key="3">
    <source>
        <dbReference type="ARBA" id="ARBA00022737"/>
    </source>
</evidence>
<dbReference type="PROSITE" id="PS00028">
    <property type="entry name" value="ZINC_FINGER_C2H2_1"/>
    <property type="match status" value="6"/>
</dbReference>
<dbReference type="PROSITE" id="PS51915">
    <property type="entry name" value="ZAD"/>
    <property type="match status" value="1"/>
</dbReference>
<dbReference type="Gene3D" id="3.40.1800.20">
    <property type="match status" value="1"/>
</dbReference>
<feature type="domain" description="C2H2-type" evidence="10">
    <location>
        <begin position="422"/>
        <end position="446"/>
    </location>
</feature>
<keyword evidence="2 8" id="KW-0479">Metal-binding</keyword>
<keyword evidence="4 7" id="KW-0863">Zinc-finger</keyword>
<dbReference type="VEuPathDB" id="VectorBase:CSON011847"/>
<evidence type="ECO:0000256" key="2">
    <source>
        <dbReference type="ARBA" id="ARBA00022723"/>
    </source>
</evidence>
<evidence type="ECO:0000256" key="1">
    <source>
        <dbReference type="ARBA" id="ARBA00004123"/>
    </source>
</evidence>
<dbReference type="SMART" id="SM00868">
    <property type="entry name" value="zf-AD"/>
    <property type="match status" value="1"/>
</dbReference>
<dbReference type="Pfam" id="PF07776">
    <property type="entry name" value="zf-AD"/>
    <property type="match status" value="1"/>
</dbReference>
<dbReference type="InterPro" id="IPR036236">
    <property type="entry name" value="Znf_C2H2_sf"/>
</dbReference>
<evidence type="ECO:0000256" key="5">
    <source>
        <dbReference type="ARBA" id="ARBA00022833"/>
    </source>
</evidence>
<comment type="subcellular location">
    <subcellularLocation>
        <location evidence="1">Nucleus</location>
    </subcellularLocation>
</comment>
<evidence type="ECO:0000259" key="10">
    <source>
        <dbReference type="PROSITE" id="PS50157"/>
    </source>
</evidence>
<keyword evidence="5 8" id="KW-0862">Zinc</keyword>
<evidence type="ECO:0000256" key="4">
    <source>
        <dbReference type="ARBA" id="ARBA00022771"/>
    </source>
</evidence>
<dbReference type="Gene3D" id="3.30.160.60">
    <property type="entry name" value="Classic Zinc Finger"/>
    <property type="match status" value="4"/>
</dbReference>
<evidence type="ECO:0000259" key="11">
    <source>
        <dbReference type="PROSITE" id="PS51915"/>
    </source>
</evidence>
<proteinExistence type="predicted"/>
<dbReference type="InterPro" id="IPR012934">
    <property type="entry name" value="Znf_AD"/>
</dbReference>